<dbReference type="PROSITE" id="PS51747">
    <property type="entry name" value="CYT_DCMP_DEAMINASES_2"/>
    <property type="match status" value="1"/>
</dbReference>
<feature type="domain" description="CMP/dCMP-type deaminase" evidence="2">
    <location>
        <begin position="1544"/>
        <end position="1680"/>
    </location>
</feature>
<dbReference type="GO" id="GO:0006139">
    <property type="term" value="P:nucleobase-containing compound metabolic process"/>
    <property type="evidence" value="ECO:0007669"/>
    <property type="project" value="UniProtKB-ARBA"/>
</dbReference>
<dbReference type="SUPFAM" id="SSF101908">
    <property type="entry name" value="Putative isomerase YbhE"/>
    <property type="match status" value="1"/>
</dbReference>
<evidence type="ECO:0000256" key="1">
    <source>
        <dbReference type="ARBA" id="ARBA00022737"/>
    </source>
</evidence>
<dbReference type="Pfam" id="PF24883">
    <property type="entry name" value="NPHP3_N"/>
    <property type="match status" value="1"/>
</dbReference>
<dbReference type="Gene3D" id="3.40.50.300">
    <property type="entry name" value="P-loop containing nucleotide triphosphate hydrolases"/>
    <property type="match status" value="1"/>
</dbReference>
<dbReference type="Pfam" id="PF22939">
    <property type="entry name" value="WHD_GPIID"/>
    <property type="match status" value="1"/>
</dbReference>
<dbReference type="PANTHER" id="PTHR10039:SF16">
    <property type="entry name" value="GPI INOSITOL-DEACYLASE"/>
    <property type="match status" value="1"/>
</dbReference>
<dbReference type="SUPFAM" id="SSF50998">
    <property type="entry name" value="Quinoprotein alcohol dehydrogenase-like"/>
    <property type="match status" value="1"/>
</dbReference>
<dbReference type="InterPro" id="IPR016193">
    <property type="entry name" value="Cytidine_deaminase-like"/>
</dbReference>
<dbReference type="InterPro" id="IPR027417">
    <property type="entry name" value="P-loop_NTPase"/>
</dbReference>
<dbReference type="Gene3D" id="3.40.50.1820">
    <property type="entry name" value="alpha/beta hydrolase"/>
    <property type="match status" value="1"/>
</dbReference>
<evidence type="ECO:0000313" key="3">
    <source>
        <dbReference type="Proteomes" id="UP000515153"/>
    </source>
</evidence>
<dbReference type="KEGG" id="pgri:PgNI_01827"/>
<reference evidence="4" key="3">
    <citation type="submission" date="2025-08" db="UniProtKB">
        <authorList>
            <consortium name="RefSeq"/>
        </authorList>
    </citation>
    <scope>IDENTIFICATION</scope>
    <source>
        <strain evidence="4">NI907</strain>
    </source>
</reference>
<dbReference type="Pfam" id="PF18785">
    <property type="entry name" value="Inv-AAD"/>
    <property type="match status" value="1"/>
</dbReference>
<dbReference type="InterPro" id="IPR001680">
    <property type="entry name" value="WD40_rpt"/>
</dbReference>
<keyword evidence="3" id="KW-1185">Reference proteome</keyword>
<dbReference type="SUPFAM" id="SSF53927">
    <property type="entry name" value="Cytidine deaminase-like"/>
    <property type="match status" value="1"/>
</dbReference>
<dbReference type="InterPro" id="IPR002125">
    <property type="entry name" value="CMP_dCMP_dom"/>
</dbReference>
<dbReference type="InterPro" id="IPR011047">
    <property type="entry name" value="Quinoprotein_ADH-like_sf"/>
</dbReference>
<evidence type="ECO:0000259" key="2">
    <source>
        <dbReference type="PROSITE" id="PS51747"/>
    </source>
</evidence>
<accession>A0A6P8BLZ1</accession>
<dbReference type="SMART" id="SM00320">
    <property type="entry name" value="WD40"/>
    <property type="match status" value="5"/>
</dbReference>
<reference evidence="4" key="1">
    <citation type="journal article" date="2019" name="Mol. Biol. Evol.">
        <title>Blast fungal genomes show frequent chromosomal changes, gene gains and losses, and effector gene turnover.</title>
        <authorList>
            <person name="Gomez Luciano L.B."/>
            <person name="Jason Tsai I."/>
            <person name="Chuma I."/>
            <person name="Tosa Y."/>
            <person name="Chen Y.H."/>
            <person name="Li J.Y."/>
            <person name="Li M.Y."/>
            <person name="Jade Lu M.Y."/>
            <person name="Nakayashiki H."/>
            <person name="Li W.H."/>
        </authorList>
    </citation>
    <scope>NUCLEOTIDE SEQUENCE</scope>
    <source>
        <strain evidence="4">NI907</strain>
    </source>
</reference>
<sequence length="1710" mass="189290">MVRPIVPTRGGSGAPITEHVGIFTIPSGAVGSFVFSNAFSRSNSNEKDDHVDDPKGPLGLTVLFTPEEPRFDLIFVHGLGGGSRKTWSKTSQRDHFWPQEWLPKDPSFRHVRIQTFGYDSDYLKGGDDCLNVHHFGKSFLAALSTSPCLLQSTSPIVIVAHSMGGLVSKKAYILAMQDAAHNELAKRFAAIYFLATPHRGADSAKLLNNILKVAYDRSYVADLKPNSGTIQIINDEFRHYSSSIQLWSFYETKSMKFSNTPIVDPESALLNYPEEKQTPMEADHRSICKFESVSDPNYQILRNALSATFNEISSTRVSQISTVDKSQETSKSFRKQFGIVDDVDNDLVDAREARIGGSCQWIFNKTSYFEWESESPSRASVLWVSGMPASGKSVLAGSVIDRIRGNGLNCSYYFFKHAYLAKTSLGRCLRSLAYQMACLDTSSGNIARKLLEDGICLDDLDDRAFWRAIKTAGFFSSTKTPHYWVIDALDECNDPSFLLQSILPNLGDSMPLKLLITSRYTAKLNEGFASVPVNRVRSLSITAEDTISDLGRVVDSRMPNLRVVSADQRDSLAEKILQKGKGSFLWTTLVLAELELCHSKKEIDRVLEEIPRGMKPVYRRTLETMSQASRGKPLSKAILMWVACAVRPLSLDELNEALSLDIKDTFPRLKESIAALCGQLVVIDKSGRAQMVHESAREFVLSDRSISDFYIEPGKAHMRISQVCLEYLTGDEMKPPRGRRGPRVLKDARVSRTPFARYALESYSHHLAMSCCPASETLPLLENFLKLNVLTWIAEVAGSGRLGQLTLSSKHLKSYADNLSNRHPELKSRIQVLNKWVTDLVRIPAVFGTALLASPSAIYATIPPFCPRRSMIRNTTGISRQISVLGDSPERWDDRLFCLNFQPAQPTSVCYGDELLAVGLRSGTVTLYFSTSHQKHKSLDHGESVRFIAFKSKSDLMATCGMKVMKVWDVRTGTEMHSFECPPHPMGIGFYKESLLVACRKNYVASWDLTVCFGEPLQIPWTSALDVAHSSATRTPSKLDISVSHGLLAVAYFGRPIILWDLEEESYIGSCGKKLSNGETSTHAVVALAFSPNPIISLLAVAYLDGELAVLDPLVDEELKSLRADCDTLAASPNGHLLAAGGARGVITVYKFGTLQLLYRVKSTNTPINGLAFSQDSTLLADIRSTQCTVWEPDILSGNTVDDGGNSGTAPEVGVQTLSMVASTKILMVVTDPSTNMIICGKEDGYIDIYDRRRGLKLQTLECHKRFPLRLMAWCGARNALVSLDCSNRLLIQNIGTESSTEQTESADTILLFECRIKTDTPPFEFLVEGQGSKMVISTHTSDHMLDLYGNEPERRREWAWSESAVEANRKWVHLPQSPHQVALVDRSEIRIYNWSDWSEVAVFPLATENLTVHVKAATIFSGGHNPRLFLEVADQCNLLSTRRLLLFDASRLEVAKGSRKGASLITGLDEQPRCISGDDCNPSISLPEMDDQTQQLPLLDLGLQYLDGEVSHPRTDIGTLDIDTQLPFSNMEPPGSFTRYAPGSHADFMNLAIEEARKSRPEPGKFRVGAVLVDEATGNVLTRGYYLEYPDGHNGSPGSVHAERVCIIKAAELYGVSEAEVGTVLPPNCAVYTTMEPCIARPSRDKSCVDRLLEVRQAVGTVYVGIRMPGTSPDADEPVMWRLEARGITVLYPLPEWKSKLTNVAKGEE</sequence>
<keyword evidence="1" id="KW-0677">Repeat</keyword>
<protein>
    <recommendedName>
        <fullName evidence="2">CMP/dCMP-type deaminase domain-containing protein</fullName>
    </recommendedName>
</protein>
<dbReference type="InterPro" id="IPR015943">
    <property type="entry name" value="WD40/YVTN_repeat-like_dom_sf"/>
</dbReference>
<evidence type="ECO:0000313" key="4">
    <source>
        <dbReference type="RefSeq" id="XP_030988318.1"/>
    </source>
</evidence>
<organism evidence="3 4">
    <name type="scientific">Pyricularia grisea</name>
    <name type="common">Crabgrass-specific blast fungus</name>
    <name type="synonym">Magnaporthe grisea</name>
    <dbReference type="NCBI Taxonomy" id="148305"/>
    <lineage>
        <taxon>Eukaryota</taxon>
        <taxon>Fungi</taxon>
        <taxon>Dikarya</taxon>
        <taxon>Ascomycota</taxon>
        <taxon>Pezizomycotina</taxon>
        <taxon>Sordariomycetes</taxon>
        <taxon>Sordariomycetidae</taxon>
        <taxon>Magnaporthales</taxon>
        <taxon>Pyriculariaceae</taxon>
        <taxon>Pyricularia</taxon>
    </lineage>
</organism>
<dbReference type="Gene3D" id="2.130.10.10">
    <property type="entry name" value="YVTN repeat-like/Quinoprotein amine dehydrogenase"/>
    <property type="match status" value="2"/>
</dbReference>
<dbReference type="SUPFAM" id="SSF53474">
    <property type="entry name" value="alpha/beta-Hydrolases"/>
    <property type="match status" value="1"/>
</dbReference>
<dbReference type="Proteomes" id="UP000515153">
    <property type="component" value="Unplaced"/>
</dbReference>
<dbReference type="InterPro" id="IPR054471">
    <property type="entry name" value="GPIID_WHD"/>
</dbReference>
<dbReference type="RefSeq" id="XP_030988318.1">
    <property type="nucleotide sequence ID" value="XM_031121899.1"/>
</dbReference>
<proteinExistence type="predicted"/>
<dbReference type="GO" id="GO:0003824">
    <property type="term" value="F:catalytic activity"/>
    <property type="evidence" value="ECO:0007669"/>
    <property type="project" value="InterPro"/>
</dbReference>
<gene>
    <name evidence="4" type="ORF">PgNI_01827</name>
</gene>
<reference evidence="4" key="2">
    <citation type="submission" date="2019-10" db="EMBL/GenBank/DDBJ databases">
        <authorList>
            <consortium name="NCBI Genome Project"/>
        </authorList>
    </citation>
    <scope>NUCLEOTIDE SEQUENCE</scope>
    <source>
        <strain evidence="4">NI907</strain>
    </source>
</reference>
<name>A0A6P8BLZ1_PYRGI</name>
<dbReference type="Gene3D" id="3.40.140.10">
    <property type="entry name" value="Cytidine Deaminase, domain 2"/>
    <property type="match status" value="1"/>
</dbReference>
<dbReference type="InterPro" id="IPR056884">
    <property type="entry name" value="NPHP3-like_N"/>
</dbReference>
<dbReference type="GeneID" id="41956811"/>
<dbReference type="InterPro" id="IPR029058">
    <property type="entry name" value="AB_hydrolase_fold"/>
</dbReference>
<dbReference type="PANTHER" id="PTHR10039">
    <property type="entry name" value="AMELOGENIN"/>
    <property type="match status" value="1"/>
</dbReference>
<dbReference type="SUPFAM" id="SSF52540">
    <property type="entry name" value="P-loop containing nucleoside triphosphate hydrolases"/>
    <property type="match status" value="1"/>
</dbReference>